<dbReference type="PANTHER" id="PTHR24379:SF121">
    <property type="entry name" value="C2H2-TYPE DOMAIN-CONTAINING PROTEIN"/>
    <property type="match status" value="1"/>
</dbReference>
<dbReference type="AlphaFoldDB" id="A0A9P0AU67"/>
<keyword evidence="7" id="KW-1185">Reference proteome</keyword>
<dbReference type="InterPro" id="IPR013087">
    <property type="entry name" value="Znf_C2H2_type"/>
</dbReference>
<keyword evidence="3" id="KW-0863">Zinc-finger</keyword>
<evidence type="ECO:0000256" key="3">
    <source>
        <dbReference type="ARBA" id="ARBA00022771"/>
    </source>
</evidence>
<organism evidence="6 7">
    <name type="scientific">Brassicogethes aeneus</name>
    <name type="common">Rape pollen beetle</name>
    <name type="synonym">Meligethes aeneus</name>
    <dbReference type="NCBI Taxonomy" id="1431903"/>
    <lineage>
        <taxon>Eukaryota</taxon>
        <taxon>Metazoa</taxon>
        <taxon>Ecdysozoa</taxon>
        <taxon>Arthropoda</taxon>
        <taxon>Hexapoda</taxon>
        <taxon>Insecta</taxon>
        <taxon>Pterygota</taxon>
        <taxon>Neoptera</taxon>
        <taxon>Endopterygota</taxon>
        <taxon>Coleoptera</taxon>
        <taxon>Polyphaga</taxon>
        <taxon>Cucujiformia</taxon>
        <taxon>Nitidulidae</taxon>
        <taxon>Meligethinae</taxon>
        <taxon>Brassicogethes</taxon>
    </lineage>
</organism>
<evidence type="ECO:0000313" key="7">
    <source>
        <dbReference type="Proteomes" id="UP001154078"/>
    </source>
</evidence>
<keyword evidence="4" id="KW-0862">Zinc</keyword>
<feature type="domain" description="C2H2-type" evidence="5">
    <location>
        <begin position="307"/>
        <end position="328"/>
    </location>
</feature>
<protein>
    <recommendedName>
        <fullName evidence="5">C2H2-type domain-containing protein</fullName>
    </recommendedName>
</protein>
<feature type="domain" description="C2H2-type" evidence="5">
    <location>
        <begin position="251"/>
        <end position="272"/>
    </location>
</feature>
<feature type="non-terminal residue" evidence="6">
    <location>
        <position position="1"/>
    </location>
</feature>
<dbReference type="SUPFAM" id="SSF57667">
    <property type="entry name" value="beta-beta-alpha zinc fingers"/>
    <property type="match status" value="2"/>
</dbReference>
<dbReference type="GO" id="GO:0008270">
    <property type="term" value="F:zinc ion binding"/>
    <property type="evidence" value="ECO:0007669"/>
    <property type="project" value="UniProtKB-KW"/>
</dbReference>
<proteinExistence type="predicted"/>
<evidence type="ECO:0000259" key="5">
    <source>
        <dbReference type="PROSITE" id="PS00028"/>
    </source>
</evidence>
<gene>
    <name evidence="6" type="ORF">MELIAE_LOCUS2763</name>
</gene>
<dbReference type="PANTHER" id="PTHR24379">
    <property type="entry name" value="KRAB AND ZINC FINGER DOMAIN-CONTAINING"/>
    <property type="match status" value="1"/>
</dbReference>
<accession>A0A9P0AU67</accession>
<keyword evidence="1" id="KW-0479">Metal-binding</keyword>
<dbReference type="EMBL" id="OV121142">
    <property type="protein sequence ID" value="CAH0549689.1"/>
    <property type="molecule type" value="Genomic_DNA"/>
</dbReference>
<dbReference type="Proteomes" id="UP001154078">
    <property type="component" value="Chromosome 11"/>
</dbReference>
<dbReference type="InterPro" id="IPR036236">
    <property type="entry name" value="Znf_C2H2_sf"/>
</dbReference>
<keyword evidence="2" id="KW-0677">Repeat</keyword>
<reference evidence="6" key="1">
    <citation type="submission" date="2021-12" db="EMBL/GenBank/DDBJ databases">
        <authorList>
            <person name="King R."/>
        </authorList>
    </citation>
    <scope>NUCLEOTIDE SEQUENCE</scope>
</reference>
<evidence type="ECO:0000256" key="1">
    <source>
        <dbReference type="ARBA" id="ARBA00022723"/>
    </source>
</evidence>
<dbReference type="PROSITE" id="PS00028">
    <property type="entry name" value="ZINC_FINGER_C2H2_1"/>
    <property type="match status" value="2"/>
</dbReference>
<name>A0A9P0AU67_BRAAE</name>
<evidence type="ECO:0000313" key="6">
    <source>
        <dbReference type="EMBL" id="CAH0549689.1"/>
    </source>
</evidence>
<sequence>EDEKLNFIEDFVTKDSIYVIKPKDVELENQSLLDSLLTFEKEQNIVTLENIERNINEECRRDCQVDCKTSSTHSKVSTKIKEEDDHCLDDFHVKTECDTTDTHVSIDWVKLINFSEKSGNTHSKVIEEIKEEEHCLDDFYVKTESKINGNDEYNNSHRGDESKGFVCNIEHERRDNVFSKEDYTNYLHNEDDKDEAMLETKIEVENHGVETNICDMIPNKSGTEKKVGNFEIRKIIIVTTRRKRKRGSFKCVICEKVFTSGFTLKTHLNAVHLKIFKKCPHCDFKTPYDKILKRHQNVKHEGVFQKCPYCTEALDTKKNLDFHVQTMHKAQNKIERKITITNNFKKCDNCKKVLNYGVGSSRYGKHANVCFGFDKDYFFCQLCPHKSARIANLLKHIRLHKNYTTYQCNFCDYNSLTQALIDRHITIQHKELVVKNSQLLSQPIYWCDTCDFRSIIKKNFDRHIAECFKV</sequence>
<dbReference type="OrthoDB" id="3561125at2759"/>
<evidence type="ECO:0000256" key="2">
    <source>
        <dbReference type="ARBA" id="ARBA00022737"/>
    </source>
</evidence>
<dbReference type="SMART" id="SM00355">
    <property type="entry name" value="ZnF_C2H2"/>
    <property type="match status" value="5"/>
</dbReference>
<dbReference type="Gene3D" id="3.30.160.60">
    <property type="entry name" value="Classic Zinc Finger"/>
    <property type="match status" value="2"/>
</dbReference>
<evidence type="ECO:0000256" key="4">
    <source>
        <dbReference type="ARBA" id="ARBA00022833"/>
    </source>
</evidence>